<dbReference type="GO" id="GO:0015627">
    <property type="term" value="C:type II protein secretion system complex"/>
    <property type="evidence" value="ECO:0007669"/>
    <property type="project" value="TreeGrafter"/>
</dbReference>
<comment type="similarity">
    <text evidence="5">Belongs to the bacterial secretin family.</text>
</comment>
<feature type="region of interest" description="Disordered" evidence="7">
    <location>
        <begin position="610"/>
        <end position="629"/>
    </location>
</feature>
<feature type="domain" description="NolW-like" evidence="10">
    <location>
        <begin position="130"/>
        <end position="189"/>
    </location>
</feature>
<evidence type="ECO:0000256" key="7">
    <source>
        <dbReference type="SAM" id="MobiDB-lite"/>
    </source>
</evidence>
<feature type="domain" description="NolW-like" evidence="10">
    <location>
        <begin position="267"/>
        <end position="337"/>
    </location>
</feature>
<feature type="chain" id="PRO_5030932166" evidence="8">
    <location>
        <begin position="23"/>
        <end position="629"/>
    </location>
</feature>
<keyword evidence="4" id="KW-0472">Membrane</keyword>
<evidence type="ECO:0000256" key="2">
    <source>
        <dbReference type="ARBA" id="ARBA00022692"/>
    </source>
</evidence>
<reference evidence="12 13" key="1">
    <citation type="submission" date="2020-08" db="EMBL/GenBank/DDBJ databases">
        <title>Genomic Encyclopedia of Type Strains, Phase IV (KMG-IV): sequencing the most valuable type-strain genomes for metagenomic binning, comparative biology and taxonomic classification.</title>
        <authorList>
            <person name="Goeker M."/>
        </authorList>
    </citation>
    <scope>NUCLEOTIDE SEQUENCE [LARGE SCALE GENOMIC DNA]</scope>
    <source>
        <strain evidence="12 13">DSM 22071</strain>
    </source>
</reference>
<organism evidence="12 13">
    <name type="scientific">Desulfurispira natronophila</name>
    <dbReference type="NCBI Taxonomy" id="682562"/>
    <lineage>
        <taxon>Bacteria</taxon>
        <taxon>Pseudomonadati</taxon>
        <taxon>Chrysiogenota</taxon>
        <taxon>Chrysiogenia</taxon>
        <taxon>Chrysiogenales</taxon>
        <taxon>Chrysiogenaceae</taxon>
        <taxon>Desulfurispira</taxon>
    </lineage>
</organism>
<keyword evidence="2" id="KW-0812">Transmembrane</keyword>
<protein>
    <submittedName>
        <fullName evidence="12">General secretion pathway protein D</fullName>
    </submittedName>
</protein>
<dbReference type="PANTHER" id="PTHR30332">
    <property type="entry name" value="PROBABLE GENERAL SECRETION PATHWAY PROTEIN D"/>
    <property type="match status" value="1"/>
</dbReference>
<dbReference type="InterPro" id="IPR001775">
    <property type="entry name" value="GspD/PilQ"/>
</dbReference>
<proteinExistence type="inferred from homology"/>
<dbReference type="PANTHER" id="PTHR30332:SF24">
    <property type="entry name" value="SECRETIN GSPD-RELATED"/>
    <property type="match status" value="1"/>
</dbReference>
<dbReference type="Pfam" id="PF03958">
    <property type="entry name" value="Secretin_N"/>
    <property type="match status" value="3"/>
</dbReference>
<dbReference type="EMBL" id="JACHID010000002">
    <property type="protein sequence ID" value="MBB5021234.1"/>
    <property type="molecule type" value="Genomic_DNA"/>
</dbReference>
<sequence length="629" mass="67954">MRVLTLSLILALFFVLSNPSLAQEPTPGNDDTWTVNLKEAEISALVDQVSAITGRSFVVDPRVRGKVTVVSQTPMDAESIYELFLVVLSIHGFIAVEGGEATKILPNAVARQAAIPLDSDGFMRGEVLITRVIPLQNTPAAELIPILRPLVPQYGHLAGVPSANAIIISDHAENVSRIAEIVERLDQEESELIKIVDLEHAWVGHVGGLLEQMVSQSGRQERPQGAIRIIADERSNRLILKGTEKSLEEYRSLIQSLDVPVKDTGSTQVIRLNHADAVQISDLLKALIDGQLDDSDIRHTVSIQADESLNALVIRAEPSVMTELQSVISQLDIRRAQVLIEAVIVEVVGDSLNQLGVQLAARSTDSLGPVGGTSFSNAGSSLGGILTNLATQTPPNIGDGMNLGVATSSGDVEMGALLQALSQVSNANLLSTPSVLTLDNQEARILVGQNVPVRTGSYTTDGSGASNPFTTIQRQDVGIVLRTTPSIYEGDAVRMQVELEASSVLSEGTDGIITNKREIQTTILADNNETIVLGGLIKDDVQESISKVPLLGDIPLIGRLFQARRQRVEKRNLLVFLRPTILLTQEDSSAISRRQYQGIYELQMNPPKMSGIPTRIQPNLPENLEDLYN</sequence>
<evidence type="ECO:0000256" key="3">
    <source>
        <dbReference type="ARBA" id="ARBA00022729"/>
    </source>
</evidence>
<evidence type="ECO:0000256" key="8">
    <source>
        <dbReference type="SAM" id="SignalP"/>
    </source>
</evidence>
<keyword evidence="3 8" id="KW-0732">Signal</keyword>
<dbReference type="InterPro" id="IPR049371">
    <property type="entry name" value="GspD-like_N0"/>
</dbReference>
<evidence type="ECO:0000256" key="4">
    <source>
        <dbReference type="ARBA" id="ARBA00023136"/>
    </source>
</evidence>
<dbReference type="RefSeq" id="WP_183729558.1">
    <property type="nucleotide sequence ID" value="NZ_JACHID010000002.1"/>
</dbReference>
<name>A0A7W7Y3H4_9BACT</name>
<dbReference type="AlphaFoldDB" id="A0A7W7Y3H4"/>
<dbReference type="InterPro" id="IPR038591">
    <property type="entry name" value="NolW-like_sf"/>
</dbReference>
<dbReference type="PRINTS" id="PR00811">
    <property type="entry name" value="BCTERIALGSPD"/>
</dbReference>
<evidence type="ECO:0000256" key="1">
    <source>
        <dbReference type="ARBA" id="ARBA00004370"/>
    </source>
</evidence>
<evidence type="ECO:0000256" key="6">
    <source>
        <dbReference type="RuleBase" id="RU004004"/>
    </source>
</evidence>
<gene>
    <name evidence="12" type="ORF">HNR37_000540</name>
</gene>
<evidence type="ECO:0000313" key="13">
    <source>
        <dbReference type="Proteomes" id="UP000528322"/>
    </source>
</evidence>
<feature type="signal peptide" evidence="8">
    <location>
        <begin position="1"/>
        <end position="22"/>
    </location>
</feature>
<dbReference type="GO" id="GO:0009306">
    <property type="term" value="P:protein secretion"/>
    <property type="evidence" value="ECO:0007669"/>
    <property type="project" value="InterPro"/>
</dbReference>
<evidence type="ECO:0000256" key="5">
    <source>
        <dbReference type="RuleBase" id="RU004003"/>
    </source>
</evidence>
<dbReference type="InterPro" id="IPR004846">
    <property type="entry name" value="T2SS/T3SS_dom"/>
</dbReference>
<dbReference type="Pfam" id="PF00263">
    <property type="entry name" value="Secretin"/>
    <property type="match status" value="1"/>
</dbReference>
<dbReference type="Gene3D" id="3.30.1370.120">
    <property type="match status" value="3"/>
</dbReference>
<evidence type="ECO:0000259" key="11">
    <source>
        <dbReference type="Pfam" id="PF21305"/>
    </source>
</evidence>
<evidence type="ECO:0000259" key="10">
    <source>
        <dbReference type="Pfam" id="PF03958"/>
    </source>
</evidence>
<accession>A0A7W7Y3H4</accession>
<dbReference type="GO" id="GO:0009279">
    <property type="term" value="C:cell outer membrane"/>
    <property type="evidence" value="ECO:0007669"/>
    <property type="project" value="UniProtKB-SubCell"/>
</dbReference>
<dbReference type="InterPro" id="IPR005644">
    <property type="entry name" value="NolW-like"/>
</dbReference>
<feature type="domain" description="Type II/III secretion system secretin-like" evidence="9">
    <location>
        <begin position="420"/>
        <end position="582"/>
    </location>
</feature>
<keyword evidence="6" id="KW-0813">Transport</keyword>
<evidence type="ECO:0000313" key="12">
    <source>
        <dbReference type="EMBL" id="MBB5021234.1"/>
    </source>
</evidence>
<dbReference type="InterPro" id="IPR050810">
    <property type="entry name" value="Bact_Secretion_Sys_Channel"/>
</dbReference>
<feature type="domain" description="GspD-like N0" evidence="11">
    <location>
        <begin position="35"/>
        <end position="104"/>
    </location>
</feature>
<comment type="caution">
    <text evidence="12">The sequence shown here is derived from an EMBL/GenBank/DDBJ whole genome shotgun (WGS) entry which is preliminary data.</text>
</comment>
<comment type="subcellular location">
    <subcellularLocation>
        <location evidence="6">Cell outer membrane</location>
    </subcellularLocation>
    <subcellularLocation>
        <location evidence="1">Membrane</location>
    </subcellularLocation>
</comment>
<evidence type="ECO:0000259" key="9">
    <source>
        <dbReference type="Pfam" id="PF00263"/>
    </source>
</evidence>
<keyword evidence="13" id="KW-1185">Reference proteome</keyword>
<feature type="domain" description="NolW-like" evidence="10">
    <location>
        <begin position="194"/>
        <end position="261"/>
    </location>
</feature>
<dbReference type="Proteomes" id="UP000528322">
    <property type="component" value="Unassembled WGS sequence"/>
</dbReference>
<dbReference type="Pfam" id="PF21305">
    <property type="entry name" value="type_II_gspD_N0"/>
    <property type="match status" value="1"/>
</dbReference>